<dbReference type="GeneID" id="65115697"/>
<keyword evidence="1" id="KW-0812">Transmembrane</keyword>
<dbReference type="KEGG" id="vg:65115697"/>
<evidence type="ECO:0000256" key="1">
    <source>
        <dbReference type="SAM" id="Phobius"/>
    </source>
</evidence>
<dbReference type="Proteomes" id="UP000263654">
    <property type="component" value="Segment"/>
</dbReference>
<accession>A0A385DPP5</accession>
<sequence length="167" mass="18299">MIDFLKSRLPRLGDWTPTIPFPLRAGILALWAFEPISRGVDYLTGADLQNTTTLTQVEKAFPLPVWGLFCLCSGIMILVGFAGRWRRLSILGLYFAGATYLALAAGFAGAVWERGGDGFRTPVMFLVFGLTYWLAAIGYVVNNRPRLVVVDDDELPDAKVSDGSPTP</sequence>
<gene>
    <name evidence="2" type="primary">52</name>
    <name evidence="2" type="ORF">SEA_MARIETTA_52</name>
</gene>
<feature type="transmembrane region" description="Helical" evidence="1">
    <location>
        <begin position="90"/>
        <end position="111"/>
    </location>
</feature>
<keyword evidence="1" id="KW-1133">Transmembrane helix</keyword>
<name>A0A385DPP5_9CAUD</name>
<organism evidence="2 3">
    <name type="scientific">Gordonia phage Marietta</name>
    <dbReference type="NCBI Taxonomy" id="2301558"/>
    <lineage>
        <taxon>Viruses</taxon>
        <taxon>Duplodnaviria</taxon>
        <taxon>Heunggongvirae</taxon>
        <taxon>Uroviricota</taxon>
        <taxon>Caudoviricetes</taxon>
        <taxon>Zierdtviridae</taxon>
        <taxon>Emilbogenvirinae</taxon>
        <taxon>Sukkupivirus</taxon>
        <taxon>Sukkupivirus marietta</taxon>
    </lineage>
</organism>
<feature type="transmembrane region" description="Helical" evidence="1">
    <location>
        <begin position="123"/>
        <end position="141"/>
    </location>
</feature>
<keyword evidence="1" id="KW-0472">Membrane</keyword>
<proteinExistence type="predicted"/>
<evidence type="ECO:0000313" key="2">
    <source>
        <dbReference type="EMBL" id="AXQ61371.1"/>
    </source>
</evidence>
<feature type="transmembrane region" description="Helical" evidence="1">
    <location>
        <begin position="63"/>
        <end position="83"/>
    </location>
</feature>
<keyword evidence="3" id="KW-1185">Reference proteome</keyword>
<dbReference type="EMBL" id="MH669007">
    <property type="protein sequence ID" value="AXQ61371.1"/>
    <property type="molecule type" value="Genomic_DNA"/>
</dbReference>
<protein>
    <submittedName>
        <fullName evidence="2">Uncharacterized protein</fullName>
    </submittedName>
</protein>
<evidence type="ECO:0000313" key="3">
    <source>
        <dbReference type="Proteomes" id="UP000263654"/>
    </source>
</evidence>
<dbReference type="RefSeq" id="YP_010098029.1">
    <property type="nucleotide sequence ID" value="NC_055763.1"/>
</dbReference>
<reference evidence="2 3" key="1">
    <citation type="submission" date="2018-07" db="EMBL/GenBank/DDBJ databases">
        <authorList>
            <person name="Burke E.M."/>
            <person name="Good S."/>
            <person name="Jeffords E.T."/>
            <person name="Pearson M."/>
            <person name="Sohlstrom A."/>
            <person name="Westholm D.E."/>
            <person name="Butela K.A."/>
            <person name="Garlena R.A."/>
            <person name="Russell D.A."/>
            <person name="Pope W.H."/>
            <person name="Jacobs-Sera D."/>
            <person name="Hatfull G.F."/>
        </authorList>
    </citation>
    <scope>NUCLEOTIDE SEQUENCE [LARGE SCALE GENOMIC DNA]</scope>
</reference>